<evidence type="ECO:0008006" key="4">
    <source>
        <dbReference type="Google" id="ProtNLM"/>
    </source>
</evidence>
<dbReference type="PATRIC" id="fig|159743.3.peg.4790"/>
<dbReference type="RefSeq" id="WP_044648060.1">
    <property type="nucleotide sequence ID" value="NZ_JTHP01000052.1"/>
</dbReference>
<keyword evidence="1" id="KW-0472">Membrane</keyword>
<evidence type="ECO:0000256" key="1">
    <source>
        <dbReference type="SAM" id="Phobius"/>
    </source>
</evidence>
<keyword evidence="1" id="KW-0812">Transmembrane</keyword>
<feature type="transmembrane region" description="Helical" evidence="1">
    <location>
        <begin position="26"/>
        <end position="46"/>
    </location>
</feature>
<keyword evidence="3" id="KW-1185">Reference proteome</keyword>
<dbReference type="AlphaFoldDB" id="A0A0D7X0Y1"/>
<gene>
    <name evidence="2" type="ORF">QD47_21555</name>
</gene>
<dbReference type="EMBL" id="JTHP01000052">
    <property type="protein sequence ID" value="KJD43662.1"/>
    <property type="molecule type" value="Genomic_DNA"/>
</dbReference>
<feature type="transmembrane region" description="Helical" evidence="1">
    <location>
        <begin position="140"/>
        <end position="160"/>
    </location>
</feature>
<name>A0A0D7X0Y1_9BACL</name>
<dbReference type="InterPro" id="IPR011737">
    <property type="entry name" value="CHP02206_TP0381"/>
</dbReference>
<accession>A0A0D7X0Y1</accession>
<feature type="transmembrane region" description="Helical" evidence="1">
    <location>
        <begin position="58"/>
        <end position="75"/>
    </location>
</feature>
<dbReference type="Proteomes" id="UP000032534">
    <property type="component" value="Unassembled WGS sequence"/>
</dbReference>
<dbReference type="NCBIfam" id="TIGR02206">
    <property type="entry name" value="intg_mem_TP0381"/>
    <property type="match status" value="1"/>
</dbReference>
<feature type="transmembrane region" description="Helical" evidence="1">
    <location>
        <begin position="217"/>
        <end position="239"/>
    </location>
</feature>
<keyword evidence="1" id="KW-1133">Transmembrane helix</keyword>
<reference evidence="2 3" key="1">
    <citation type="submission" date="2014-11" db="EMBL/GenBank/DDBJ databases">
        <title>Draft Genome Sequences of Paenibacillus polymyxa NRRL B-30509 and Paenibacillus terrae NRRL B-30644, Strains from a Poultry Environment that Produce Tridecaptin A and Paenicidins.</title>
        <authorList>
            <person name="van Belkum M.J."/>
            <person name="Lohans C.T."/>
            <person name="Vederas J.C."/>
        </authorList>
    </citation>
    <scope>NUCLEOTIDE SEQUENCE [LARGE SCALE GENOMIC DNA]</scope>
    <source>
        <strain evidence="2 3">NRRL B-30644</strain>
    </source>
</reference>
<feature type="transmembrane region" description="Helical" evidence="1">
    <location>
        <begin position="112"/>
        <end position="134"/>
    </location>
</feature>
<feature type="transmembrane region" description="Helical" evidence="1">
    <location>
        <begin position="172"/>
        <end position="197"/>
    </location>
</feature>
<evidence type="ECO:0000313" key="2">
    <source>
        <dbReference type="EMBL" id="KJD43662.1"/>
    </source>
</evidence>
<evidence type="ECO:0000313" key="3">
    <source>
        <dbReference type="Proteomes" id="UP000032534"/>
    </source>
</evidence>
<comment type="caution">
    <text evidence="2">The sequence shown here is derived from an EMBL/GenBank/DDBJ whole genome shotgun (WGS) entry which is preliminary data.</text>
</comment>
<protein>
    <recommendedName>
        <fullName evidence="4">TIGR02206 family membrane protein</fullName>
    </recommendedName>
</protein>
<dbReference type="Pfam" id="PF14808">
    <property type="entry name" value="TMEM164"/>
    <property type="match status" value="1"/>
</dbReference>
<sequence>MDKPWSWSWFDAAAPEGFEAFTSSHWVAVLGLILCALLLWLTRGLIQSHKLLSEGIRWLLVTILILSEVTLNIWYVTQHIWDAQTSLPLELCSVTLLLSILLLIFRSRWLYPIILFAGIGGALQAVLTPNLAYAFPHYRFIHFFVAHSAIIWAALYMTWIEGLKPTWKGVGGAMLFLNGLALIVWLVDNVLGANYMFLAGKPSTPSILDVLGPYPLYILAEEVIALLFFSLTMLLFEVLPGGRLYARFRRGAVHRAERLGEDHSTEKTLR</sequence>
<proteinExistence type="predicted"/>
<dbReference type="OrthoDB" id="9813172at2"/>
<organism evidence="2 3">
    <name type="scientific">Paenibacillus terrae</name>
    <dbReference type="NCBI Taxonomy" id="159743"/>
    <lineage>
        <taxon>Bacteria</taxon>
        <taxon>Bacillati</taxon>
        <taxon>Bacillota</taxon>
        <taxon>Bacilli</taxon>
        <taxon>Bacillales</taxon>
        <taxon>Paenibacillaceae</taxon>
        <taxon>Paenibacillus</taxon>
    </lineage>
</organism>
<feature type="transmembrane region" description="Helical" evidence="1">
    <location>
        <begin position="87"/>
        <end position="105"/>
    </location>
</feature>